<organism evidence="3 4">
    <name type="scientific">Gigaspora rosea</name>
    <dbReference type="NCBI Taxonomy" id="44941"/>
    <lineage>
        <taxon>Eukaryota</taxon>
        <taxon>Fungi</taxon>
        <taxon>Fungi incertae sedis</taxon>
        <taxon>Mucoromycota</taxon>
        <taxon>Glomeromycotina</taxon>
        <taxon>Glomeromycetes</taxon>
        <taxon>Diversisporales</taxon>
        <taxon>Gigasporaceae</taxon>
        <taxon>Gigaspora</taxon>
    </lineage>
</organism>
<evidence type="ECO:0000259" key="2">
    <source>
        <dbReference type="Pfam" id="PF13649"/>
    </source>
</evidence>
<accession>A0A397U2E1</accession>
<keyword evidence="3" id="KW-0489">Methyltransferase</keyword>
<protein>
    <submittedName>
        <fullName evidence="3">S-adenosyl-L-methionine-dependent methyltransferase</fullName>
    </submittedName>
</protein>
<gene>
    <name evidence="3" type="ORF">C2G38_804954</name>
</gene>
<comment type="caution">
    <text evidence="3">The sequence shown here is derived from an EMBL/GenBank/DDBJ whole genome shotgun (WGS) entry which is preliminary data.</text>
</comment>
<proteinExistence type="predicted"/>
<dbReference type="STRING" id="44941.A0A397U2E1"/>
<evidence type="ECO:0000256" key="1">
    <source>
        <dbReference type="SAM" id="MobiDB-lite"/>
    </source>
</evidence>
<dbReference type="GO" id="GO:0008168">
    <property type="term" value="F:methyltransferase activity"/>
    <property type="evidence" value="ECO:0007669"/>
    <property type="project" value="UniProtKB-KW"/>
</dbReference>
<reference evidence="3 4" key="1">
    <citation type="submission" date="2018-06" db="EMBL/GenBank/DDBJ databases">
        <title>Comparative genomics reveals the genomic features of Rhizophagus irregularis, R. cerebriforme, R. diaphanum and Gigaspora rosea, and their symbiotic lifestyle signature.</title>
        <authorList>
            <person name="Morin E."/>
            <person name="San Clemente H."/>
            <person name="Chen E.C.H."/>
            <person name="De La Providencia I."/>
            <person name="Hainaut M."/>
            <person name="Kuo A."/>
            <person name="Kohler A."/>
            <person name="Murat C."/>
            <person name="Tang N."/>
            <person name="Roy S."/>
            <person name="Loubradou J."/>
            <person name="Henrissat B."/>
            <person name="Grigoriev I.V."/>
            <person name="Corradi N."/>
            <person name="Roux C."/>
            <person name="Martin F.M."/>
        </authorList>
    </citation>
    <scope>NUCLEOTIDE SEQUENCE [LARGE SCALE GENOMIC DNA]</scope>
    <source>
        <strain evidence="3 4">DAOM 194757</strain>
    </source>
</reference>
<dbReference type="CDD" id="cd02440">
    <property type="entry name" value="AdoMet_MTases"/>
    <property type="match status" value="1"/>
</dbReference>
<dbReference type="OrthoDB" id="2013972at2759"/>
<dbReference type="AlphaFoldDB" id="A0A397U2E1"/>
<dbReference type="SUPFAM" id="SSF53335">
    <property type="entry name" value="S-adenosyl-L-methionine-dependent methyltransferases"/>
    <property type="match status" value="1"/>
</dbReference>
<dbReference type="Gene3D" id="3.40.50.150">
    <property type="entry name" value="Vaccinia Virus protein VP39"/>
    <property type="match status" value="1"/>
</dbReference>
<evidence type="ECO:0000313" key="4">
    <source>
        <dbReference type="Proteomes" id="UP000266673"/>
    </source>
</evidence>
<dbReference type="GO" id="GO:0032259">
    <property type="term" value="P:methylation"/>
    <property type="evidence" value="ECO:0007669"/>
    <property type="project" value="UniProtKB-KW"/>
</dbReference>
<dbReference type="EMBL" id="QKWP01002477">
    <property type="protein sequence ID" value="RIB03207.1"/>
    <property type="molecule type" value="Genomic_DNA"/>
</dbReference>
<sequence length="322" mass="37238">MGLCNSKSLARKTAAKQVFNPVDSYQSTRSMLHDDHKKNKSKTSNVRELKRSNTENSCNDDNICDENSIDLDEIEHQILKDVWKGNFCSGINEELQNDQKHVLDVACGRGYWIREMSKEFPNSYFTGIQASPGQKVELPHNTAIVSMDILNRLTYGNDSFDYVHMRCLDPNFTENQWKIIINEIVRITKPQGIVEIVVGGHECEDSGPTMKQLCNTRRVILEQNEIKTDMIKDLENLMFNTKKFVSLEKQIRKIPIGKSFGKAGEMFHNYFSYIIESFHEPLFSYLGKSPEEFNEMMVTLNYELDKFKNSNFQCVRIFGKKV</sequence>
<dbReference type="Proteomes" id="UP000266673">
    <property type="component" value="Unassembled WGS sequence"/>
</dbReference>
<feature type="domain" description="Methyltransferase" evidence="2">
    <location>
        <begin position="102"/>
        <end position="192"/>
    </location>
</feature>
<dbReference type="InterPro" id="IPR041698">
    <property type="entry name" value="Methyltransf_25"/>
</dbReference>
<feature type="region of interest" description="Disordered" evidence="1">
    <location>
        <begin position="26"/>
        <end position="55"/>
    </location>
</feature>
<name>A0A397U2E1_9GLOM</name>
<dbReference type="PANTHER" id="PTHR43591">
    <property type="entry name" value="METHYLTRANSFERASE"/>
    <property type="match status" value="1"/>
</dbReference>
<dbReference type="Pfam" id="PF13649">
    <property type="entry name" value="Methyltransf_25"/>
    <property type="match status" value="1"/>
</dbReference>
<keyword evidence="4" id="KW-1185">Reference proteome</keyword>
<keyword evidence="3" id="KW-0808">Transferase</keyword>
<dbReference type="InterPro" id="IPR029063">
    <property type="entry name" value="SAM-dependent_MTases_sf"/>
</dbReference>
<evidence type="ECO:0000313" key="3">
    <source>
        <dbReference type="EMBL" id="RIB03207.1"/>
    </source>
</evidence>